<evidence type="ECO:0000313" key="3">
    <source>
        <dbReference type="Proteomes" id="UP000009046"/>
    </source>
</evidence>
<evidence type="ECO:0000313" key="2">
    <source>
        <dbReference type="EnsemblMetazoa" id="PHUM563030-PA"/>
    </source>
</evidence>
<organism>
    <name type="scientific">Pediculus humanus subsp. corporis</name>
    <name type="common">Body louse</name>
    <dbReference type="NCBI Taxonomy" id="121224"/>
    <lineage>
        <taxon>Eukaryota</taxon>
        <taxon>Metazoa</taxon>
        <taxon>Ecdysozoa</taxon>
        <taxon>Arthropoda</taxon>
        <taxon>Hexapoda</taxon>
        <taxon>Insecta</taxon>
        <taxon>Pterygota</taxon>
        <taxon>Neoptera</taxon>
        <taxon>Paraneoptera</taxon>
        <taxon>Psocodea</taxon>
        <taxon>Troctomorpha</taxon>
        <taxon>Phthiraptera</taxon>
        <taxon>Anoplura</taxon>
        <taxon>Pediculidae</taxon>
        <taxon>Pediculus</taxon>
    </lineage>
</organism>
<protein>
    <submittedName>
        <fullName evidence="1 2">Uncharacterized protein</fullName>
    </submittedName>
</protein>
<dbReference type="RefSeq" id="XP_002431975.1">
    <property type="nucleotide sequence ID" value="XM_002431930.1"/>
</dbReference>
<accession>E0W0T1</accession>
<dbReference type="GeneID" id="8234756"/>
<name>E0W0T1_PEDHC</name>
<dbReference type="CTD" id="8234756"/>
<dbReference type="KEGG" id="phu:Phum_PHUM563030"/>
<dbReference type="Proteomes" id="UP000009046">
    <property type="component" value="Unassembled WGS sequence"/>
</dbReference>
<keyword evidence="3" id="KW-1185">Reference proteome</keyword>
<dbReference type="EnsemblMetazoa" id="PHUM563030-RA">
    <property type="protein sequence ID" value="PHUM563030-PA"/>
    <property type="gene ID" value="PHUM563030"/>
</dbReference>
<proteinExistence type="predicted"/>
<reference evidence="1" key="1">
    <citation type="submission" date="2007-04" db="EMBL/GenBank/DDBJ databases">
        <title>Annotation of Pediculus humanus corporis strain USDA.</title>
        <authorList>
            <person name="Kirkness E."/>
            <person name="Hannick L."/>
            <person name="Hass B."/>
            <person name="Bruggner R."/>
            <person name="Lawson D."/>
            <person name="Bidwell S."/>
            <person name="Joardar V."/>
            <person name="Caler E."/>
            <person name="Walenz B."/>
            <person name="Inman J."/>
            <person name="Schobel S."/>
            <person name="Galinsky K."/>
            <person name="Amedeo P."/>
            <person name="Strausberg R."/>
        </authorList>
    </citation>
    <scope>NUCLEOTIDE SEQUENCE</scope>
    <source>
        <strain evidence="1">USDA</strain>
    </source>
</reference>
<reference evidence="1" key="2">
    <citation type="submission" date="2007-04" db="EMBL/GenBank/DDBJ databases">
        <title>The genome of the human body louse.</title>
        <authorList>
            <consortium name="The Human Body Louse Genome Consortium"/>
            <person name="Kirkness E."/>
            <person name="Walenz B."/>
            <person name="Hass B."/>
            <person name="Bruggner R."/>
            <person name="Strausberg R."/>
        </authorList>
    </citation>
    <scope>NUCLEOTIDE SEQUENCE</scope>
    <source>
        <strain evidence="1">USDA</strain>
    </source>
</reference>
<dbReference type="InParanoid" id="E0W0T1"/>
<dbReference type="EMBL" id="DS235862">
    <property type="protein sequence ID" value="EEB19237.1"/>
    <property type="molecule type" value="Genomic_DNA"/>
</dbReference>
<gene>
    <name evidence="2" type="primary">8234756</name>
    <name evidence="1" type="ORF">Phum_PHUM563030</name>
</gene>
<dbReference type="HOGENOM" id="CLU_2707760_0_0_1"/>
<dbReference type="VEuPathDB" id="VectorBase:PHUM563030"/>
<sequence length="73" mass="8318">MHGKNKKDINLLDDESRSPLVRVHAPQDEVGIFRRGSKAGYKNWRSRSMSAWSVGSRASFKLEESFTFACKES</sequence>
<evidence type="ECO:0000313" key="1">
    <source>
        <dbReference type="EMBL" id="EEB19237.1"/>
    </source>
</evidence>
<dbReference type="AlphaFoldDB" id="E0W0T1"/>
<dbReference type="EMBL" id="AAZO01006840">
    <property type="status" value="NOT_ANNOTATED_CDS"/>
    <property type="molecule type" value="Genomic_DNA"/>
</dbReference>
<reference evidence="2" key="3">
    <citation type="submission" date="2021-02" db="UniProtKB">
        <authorList>
            <consortium name="EnsemblMetazoa"/>
        </authorList>
    </citation>
    <scope>IDENTIFICATION</scope>
    <source>
        <strain evidence="2">USDA</strain>
    </source>
</reference>